<dbReference type="Pfam" id="PF12776">
    <property type="entry name" value="Myb_DNA-bind_3"/>
    <property type="match status" value="1"/>
</dbReference>
<reference evidence="3 5" key="1">
    <citation type="journal article" date="2023" name="G3 (Bethesda)">
        <title>A haplotype-resolved chromosome-scale genome for Quercus rubra L. provides insights into the genetics of adaptive traits for red oak species.</title>
        <authorList>
            <person name="Kapoor B."/>
            <person name="Jenkins J."/>
            <person name="Schmutz J."/>
            <person name="Zhebentyayeva T."/>
            <person name="Kuelheim C."/>
            <person name="Coggeshall M."/>
            <person name="Heim C."/>
            <person name="Lasky J.R."/>
            <person name="Leites L."/>
            <person name="Islam-Faridi N."/>
            <person name="Romero-Severson J."/>
            <person name="DeLeo V.L."/>
            <person name="Lucas S.M."/>
            <person name="Lazic D."/>
            <person name="Gailing O."/>
            <person name="Carlson J."/>
            <person name="Staton M."/>
        </authorList>
    </citation>
    <scope>NUCLEOTIDE SEQUENCE [LARGE SCALE GENOMIC DNA]</scope>
    <source>
        <strain evidence="3">Pseudo-F2</strain>
    </source>
</reference>
<feature type="region of interest" description="Disordered" evidence="1">
    <location>
        <begin position="191"/>
        <end position="221"/>
    </location>
</feature>
<sequence>MGKNTTSNPEAKKARALWDNDPSWTTTFCNLCVEQIQIGNRSRGAAFSSEGWTNLVTKFCDETGQNYDRDQLKSRWDVLKGDWRVWEQLRNLDTGLGWDAVKGTILATDDWWSRKLKELPKARKFREKGLQNLEQLEIMFRDVAATGVAAWTPSSNTLPPTIPQEGAGDSDASSEFKDDQCDMPLDIESLQQGHTSQSHSSGQKRTSESIPSQKKKKKIGGAAMLDNRISQLLTVCQNKSEGTSRESPSSIDNVMTIVRALPGVDSKFVVKASVILLKRSRREMFLTFKEPESQLEWLQEMICWNQKNISNG</sequence>
<gene>
    <name evidence="4" type="ORF">RGQ29_027564</name>
    <name evidence="3" type="ORF">RGQ29_032162</name>
</gene>
<dbReference type="EMBL" id="JAXUIC010000008">
    <property type="protein sequence ID" value="KAK4577106.1"/>
    <property type="molecule type" value="Genomic_DNA"/>
</dbReference>
<dbReference type="InterPro" id="IPR024752">
    <property type="entry name" value="Myb/SANT-like_dom"/>
</dbReference>
<feature type="domain" description="Myb/SANT-like" evidence="2">
    <location>
        <begin position="22"/>
        <end position="114"/>
    </location>
</feature>
<accession>A0AAN7HR52</accession>
<evidence type="ECO:0000259" key="2">
    <source>
        <dbReference type="Pfam" id="PF12776"/>
    </source>
</evidence>
<evidence type="ECO:0000313" key="3">
    <source>
        <dbReference type="EMBL" id="KAK4538923.1"/>
    </source>
</evidence>
<evidence type="ECO:0000313" key="5">
    <source>
        <dbReference type="Proteomes" id="UP001324115"/>
    </source>
</evidence>
<dbReference type="EMBL" id="JAXUIC010000707">
    <property type="protein sequence ID" value="KAK4538923.1"/>
    <property type="molecule type" value="Genomic_DNA"/>
</dbReference>
<organism evidence="3 5">
    <name type="scientific">Quercus rubra</name>
    <name type="common">Northern red oak</name>
    <name type="synonym">Quercus borealis</name>
    <dbReference type="NCBI Taxonomy" id="3512"/>
    <lineage>
        <taxon>Eukaryota</taxon>
        <taxon>Viridiplantae</taxon>
        <taxon>Streptophyta</taxon>
        <taxon>Embryophyta</taxon>
        <taxon>Tracheophyta</taxon>
        <taxon>Spermatophyta</taxon>
        <taxon>Magnoliopsida</taxon>
        <taxon>eudicotyledons</taxon>
        <taxon>Gunneridae</taxon>
        <taxon>Pentapetalae</taxon>
        <taxon>rosids</taxon>
        <taxon>fabids</taxon>
        <taxon>Fagales</taxon>
        <taxon>Fagaceae</taxon>
        <taxon>Quercus</taxon>
    </lineage>
</organism>
<protein>
    <recommendedName>
        <fullName evidence="2">Myb/SANT-like domain-containing protein</fullName>
    </recommendedName>
</protein>
<name>A0AAN7HR52_QUERU</name>
<proteinExistence type="predicted"/>
<keyword evidence="5" id="KW-1185">Reference proteome</keyword>
<dbReference type="Proteomes" id="UP001324115">
    <property type="component" value="Unassembled WGS sequence"/>
</dbReference>
<dbReference type="PANTHER" id="PTHR47851">
    <property type="entry name" value="OS06G0588700 PROTEIN-RELATED"/>
    <property type="match status" value="1"/>
</dbReference>
<feature type="region of interest" description="Disordered" evidence="1">
    <location>
        <begin position="151"/>
        <end position="179"/>
    </location>
</feature>
<feature type="compositionally biased region" description="Low complexity" evidence="1">
    <location>
        <begin position="191"/>
        <end position="203"/>
    </location>
</feature>
<evidence type="ECO:0000313" key="4">
    <source>
        <dbReference type="EMBL" id="KAK4577106.1"/>
    </source>
</evidence>
<evidence type="ECO:0000256" key="1">
    <source>
        <dbReference type="SAM" id="MobiDB-lite"/>
    </source>
</evidence>
<dbReference type="PANTHER" id="PTHR47851:SF2">
    <property type="entry name" value="OS12G0207200 PROTEIN"/>
    <property type="match status" value="1"/>
</dbReference>
<comment type="caution">
    <text evidence="3">The sequence shown here is derived from an EMBL/GenBank/DDBJ whole genome shotgun (WGS) entry which is preliminary data.</text>
</comment>
<dbReference type="AlphaFoldDB" id="A0AAN7HR52"/>